<dbReference type="PANTHER" id="PTHR34203:SF15">
    <property type="entry name" value="SLL1173 PROTEIN"/>
    <property type="match status" value="1"/>
</dbReference>
<evidence type="ECO:0000256" key="1">
    <source>
        <dbReference type="SAM" id="MobiDB-lite"/>
    </source>
</evidence>
<dbReference type="Gene3D" id="3.40.50.150">
    <property type="entry name" value="Vaccinia Virus protein VP39"/>
    <property type="match status" value="1"/>
</dbReference>
<dbReference type="GO" id="GO:0008168">
    <property type="term" value="F:methyltransferase activity"/>
    <property type="evidence" value="ECO:0007669"/>
    <property type="project" value="UniProtKB-KW"/>
</dbReference>
<protein>
    <submittedName>
        <fullName evidence="3">FkbM family methyltransferase</fullName>
    </submittedName>
</protein>
<evidence type="ECO:0000313" key="3">
    <source>
        <dbReference type="EMBL" id="MER6614222.1"/>
    </source>
</evidence>
<dbReference type="InterPro" id="IPR006342">
    <property type="entry name" value="FkbM_mtfrase"/>
</dbReference>
<dbReference type="Pfam" id="PF05050">
    <property type="entry name" value="Methyltransf_21"/>
    <property type="match status" value="1"/>
</dbReference>
<dbReference type="InterPro" id="IPR029063">
    <property type="entry name" value="SAM-dependent_MTases_sf"/>
</dbReference>
<accession>A0ABV1UTU5</accession>
<proteinExistence type="predicted"/>
<dbReference type="EMBL" id="JBEPBX010000009">
    <property type="protein sequence ID" value="MER6614222.1"/>
    <property type="molecule type" value="Genomic_DNA"/>
</dbReference>
<reference evidence="3 4" key="1">
    <citation type="submission" date="2024-06" db="EMBL/GenBank/DDBJ databases">
        <title>The Natural Products Discovery Center: Release of the First 8490 Sequenced Strains for Exploring Actinobacteria Biosynthetic Diversity.</title>
        <authorList>
            <person name="Kalkreuter E."/>
            <person name="Kautsar S.A."/>
            <person name="Yang D."/>
            <person name="Bader C.D."/>
            <person name="Teijaro C.N."/>
            <person name="Fluegel L."/>
            <person name="Davis C.M."/>
            <person name="Simpson J.R."/>
            <person name="Lauterbach L."/>
            <person name="Steele A.D."/>
            <person name="Gui C."/>
            <person name="Meng S."/>
            <person name="Li G."/>
            <person name="Viehrig K."/>
            <person name="Ye F."/>
            <person name="Su P."/>
            <person name="Kiefer A.F."/>
            <person name="Nichols A."/>
            <person name="Cepeda A.J."/>
            <person name="Yan W."/>
            <person name="Fan B."/>
            <person name="Jiang Y."/>
            <person name="Adhikari A."/>
            <person name="Zheng C.-J."/>
            <person name="Schuster L."/>
            <person name="Cowan T.M."/>
            <person name="Smanski M.J."/>
            <person name="Chevrette M.G."/>
            <person name="De Carvalho L.P.S."/>
            <person name="Shen B."/>
        </authorList>
    </citation>
    <scope>NUCLEOTIDE SEQUENCE [LARGE SCALE GENOMIC DNA]</scope>
    <source>
        <strain evidence="3 4">NPDC000837</strain>
    </source>
</reference>
<organism evidence="3 4">
    <name type="scientific">Streptomyces xantholiticus</name>
    <dbReference type="NCBI Taxonomy" id="68285"/>
    <lineage>
        <taxon>Bacteria</taxon>
        <taxon>Bacillati</taxon>
        <taxon>Actinomycetota</taxon>
        <taxon>Actinomycetes</taxon>
        <taxon>Kitasatosporales</taxon>
        <taxon>Streptomycetaceae</taxon>
        <taxon>Streptomyces</taxon>
    </lineage>
</organism>
<feature type="compositionally biased region" description="Basic residues" evidence="1">
    <location>
        <begin position="293"/>
        <end position="304"/>
    </location>
</feature>
<evidence type="ECO:0000313" key="4">
    <source>
        <dbReference type="Proteomes" id="UP001445472"/>
    </source>
</evidence>
<name>A0ABV1UTU5_9ACTN</name>
<keyword evidence="3" id="KW-0808">Transferase</keyword>
<dbReference type="Proteomes" id="UP001445472">
    <property type="component" value="Unassembled WGS sequence"/>
</dbReference>
<dbReference type="InterPro" id="IPR052514">
    <property type="entry name" value="SAM-dependent_MTase"/>
</dbReference>
<evidence type="ECO:0000259" key="2">
    <source>
        <dbReference type="Pfam" id="PF05050"/>
    </source>
</evidence>
<dbReference type="GO" id="GO:0032259">
    <property type="term" value="P:methylation"/>
    <property type="evidence" value="ECO:0007669"/>
    <property type="project" value="UniProtKB-KW"/>
</dbReference>
<dbReference type="PANTHER" id="PTHR34203">
    <property type="entry name" value="METHYLTRANSFERASE, FKBM FAMILY PROTEIN"/>
    <property type="match status" value="1"/>
</dbReference>
<gene>
    <name evidence="3" type="ORF">ABT276_12755</name>
</gene>
<dbReference type="NCBIfam" id="TIGR01444">
    <property type="entry name" value="fkbM_fam"/>
    <property type="match status" value="1"/>
</dbReference>
<sequence length="304" mass="34301">MLRLIWNHPANRGHRSGAYARMALWQAHKRLVGRPFDLKVYDGMRFRAYPDSTQVGRLLYFGGLPDFEAMTFMKRYLRPGDGFIDGGANEGIFTLLAAELVSHRGEVHAFEAHPLYAKRLRENLQKNRLSSVTVHELAVGETPGTLSFVLRGTGSRIRTPEDVGEVVSARVVRLDETLPDRSWAMGKLDIEGAEHCALRGAEKLLSRADPPVWFLELVDPFLARFGSSVHEVRRWLGDHGYDFMHYEPRLDRFVPGRGTGGPDVFAVSRERLAEVAARLRESHEREVGLSHPRAGRRGARQAAR</sequence>
<keyword evidence="4" id="KW-1185">Reference proteome</keyword>
<dbReference type="SUPFAM" id="SSF53335">
    <property type="entry name" value="S-adenosyl-L-methionine-dependent methyltransferases"/>
    <property type="match status" value="1"/>
</dbReference>
<comment type="caution">
    <text evidence="3">The sequence shown here is derived from an EMBL/GenBank/DDBJ whole genome shotgun (WGS) entry which is preliminary data.</text>
</comment>
<keyword evidence="3" id="KW-0489">Methyltransferase</keyword>
<dbReference type="RefSeq" id="WP_351976114.1">
    <property type="nucleotide sequence ID" value="NZ_JBEPBX010000009.1"/>
</dbReference>
<feature type="domain" description="Methyltransferase FkbM" evidence="2">
    <location>
        <begin position="85"/>
        <end position="243"/>
    </location>
</feature>
<feature type="region of interest" description="Disordered" evidence="1">
    <location>
        <begin position="283"/>
        <end position="304"/>
    </location>
</feature>